<proteinExistence type="predicted"/>
<organism evidence="5 6">
    <name type="scientific">Musa troglodytarum</name>
    <name type="common">fe'i banana</name>
    <dbReference type="NCBI Taxonomy" id="320322"/>
    <lineage>
        <taxon>Eukaryota</taxon>
        <taxon>Viridiplantae</taxon>
        <taxon>Streptophyta</taxon>
        <taxon>Embryophyta</taxon>
        <taxon>Tracheophyta</taxon>
        <taxon>Spermatophyta</taxon>
        <taxon>Magnoliopsida</taxon>
        <taxon>Liliopsida</taxon>
        <taxon>Zingiberales</taxon>
        <taxon>Musaceae</taxon>
        <taxon>Musa</taxon>
    </lineage>
</organism>
<evidence type="ECO:0000256" key="2">
    <source>
        <dbReference type="ARBA" id="ARBA00023242"/>
    </source>
</evidence>
<sequence length="252" mass="28001">MHCTDERASRHERTWLCEVCEQAPAIVTYKADAAALCAAWDADVHSANPLYGRHERLPVSPFCSSEKDESGAAPWILTEAAAPDLLFFPDADPYLDLDYAASTDEIKTVGAPNPPSLLASHGHIDLDVADTKPYTDQSLSHSVIQSHAAVVPDLSQPSLGMRAADPTLAARVHREAKVMHYREKRKNRRFKKTIRYASRKAYAQARPRIKGRFVKQSEEEDEVGRIYSFAVETEAMAVLMAEDDDYGVVPSF</sequence>
<dbReference type="PANTHER" id="PTHR31319">
    <property type="entry name" value="ZINC FINGER PROTEIN CONSTANS-LIKE 4"/>
    <property type="match status" value="1"/>
</dbReference>
<name>A0A9E7JMG5_9LILI</name>
<dbReference type="GO" id="GO:0005634">
    <property type="term" value="C:nucleus"/>
    <property type="evidence" value="ECO:0007669"/>
    <property type="project" value="UniProtKB-SubCell"/>
</dbReference>
<evidence type="ECO:0000259" key="4">
    <source>
        <dbReference type="PROSITE" id="PS51017"/>
    </source>
</evidence>
<dbReference type="PROSITE" id="PS51017">
    <property type="entry name" value="CCT"/>
    <property type="match status" value="1"/>
</dbReference>
<dbReference type="OrthoDB" id="153872at2759"/>
<keyword evidence="2 3" id="KW-0539">Nucleus</keyword>
<dbReference type="InterPro" id="IPR010402">
    <property type="entry name" value="CCT_domain"/>
</dbReference>
<dbReference type="GO" id="GO:0008270">
    <property type="term" value="F:zinc ion binding"/>
    <property type="evidence" value="ECO:0007669"/>
    <property type="project" value="InterPro"/>
</dbReference>
<dbReference type="Proteomes" id="UP001055439">
    <property type="component" value="Chromosome 2"/>
</dbReference>
<dbReference type="Pfam" id="PF06203">
    <property type="entry name" value="CCT"/>
    <property type="match status" value="1"/>
</dbReference>
<evidence type="ECO:0000313" key="6">
    <source>
        <dbReference type="Proteomes" id="UP001055439"/>
    </source>
</evidence>
<dbReference type="GO" id="GO:0009909">
    <property type="term" value="P:regulation of flower development"/>
    <property type="evidence" value="ECO:0007669"/>
    <property type="project" value="InterPro"/>
</dbReference>
<accession>A0A9E7JMG5</accession>
<dbReference type="InterPro" id="IPR000315">
    <property type="entry name" value="Znf_B-box"/>
</dbReference>
<dbReference type="PANTHER" id="PTHR31319:SF77">
    <property type="entry name" value="ZINC FINGER PROTEIN CONSTANS-LIKE 4"/>
    <property type="match status" value="1"/>
</dbReference>
<feature type="domain" description="CCT" evidence="4">
    <location>
        <begin position="174"/>
        <end position="216"/>
    </location>
</feature>
<protein>
    <submittedName>
        <fullName evidence="5">Zinc finger protein CONSTANS-LIKE</fullName>
    </submittedName>
</protein>
<dbReference type="EMBL" id="CP097504">
    <property type="protein sequence ID" value="URD86702.1"/>
    <property type="molecule type" value="Genomic_DNA"/>
</dbReference>
<evidence type="ECO:0000256" key="1">
    <source>
        <dbReference type="ARBA" id="ARBA00004123"/>
    </source>
</evidence>
<dbReference type="AlphaFoldDB" id="A0A9E7JMG5"/>
<keyword evidence="6" id="KW-1185">Reference proteome</keyword>
<dbReference type="InterPro" id="IPR045281">
    <property type="entry name" value="CONSTANS-like"/>
</dbReference>
<comment type="subcellular location">
    <subcellularLocation>
        <location evidence="1 3">Nucleus</location>
    </subcellularLocation>
</comment>
<reference evidence="5" key="1">
    <citation type="submission" date="2022-05" db="EMBL/GenBank/DDBJ databases">
        <title>The Musa troglodytarum L. genome provides insights into the mechanism of non-climacteric behaviour and enrichment of carotenoids.</title>
        <authorList>
            <person name="Wang J."/>
        </authorList>
    </citation>
    <scope>NUCLEOTIDE SEQUENCE</scope>
    <source>
        <tissue evidence="5">Leaf</tissue>
    </source>
</reference>
<evidence type="ECO:0000313" key="5">
    <source>
        <dbReference type="EMBL" id="URD86702.1"/>
    </source>
</evidence>
<dbReference type="SMART" id="SM00336">
    <property type="entry name" value="BBOX"/>
    <property type="match status" value="1"/>
</dbReference>
<dbReference type="GO" id="GO:0003700">
    <property type="term" value="F:DNA-binding transcription factor activity"/>
    <property type="evidence" value="ECO:0007669"/>
    <property type="project" value="TreeGrafter"/>
</dbReference>
<gene>
    <name evidence="5" type="ORF">MUK42_26648</name>
</gene>
<evidence type="ECO:0000256" key="3">
    <source>
        <dbReference type="PROSITE-ProRule" id="PRU00357"/>
    </source>
</evidence>